<comment type="caution">
    <text evidence="2">The sequence shown here is derived from an EMBL/GenBank/DDBJ whole genome shotgun (WGS) entry which is preliminary data.</text>
</comment>
<protein>
    <submittedName>
        <fullName evidence="2">Uncharacterized protein</fullName>
    </submittedName>
</protein>
<evidence type="ECO:0000256" key="1">
    <source>
        <dbReference type="SAM" id="MobiDB-lite"/>
    </source>
</evidence>
<gene>
    <name evidence="2" type="ORF">Tci_565253</name>
</gene>
<organism evidence="2">
    <name type="scientific">Tanacetum cinerariifolium</name>
    <name type="common">Dalmatian daisy</name>
    <name type="synonym">Chrysanthemum cinerariifolium</name>
    <dbReference type="NCBI Taxonomy" id="118510"/>
    <lineage>
        <taxon>Eukaryota</taxon>
        <taxon>Viridiplantae</taxon>
        <taxon>Streptophyta</taxon>
        <taxon>Embryophyta</taxon>
        <taxon>Tracheophyta</taxon>
        <taxon>Spermatophyta</taxon>
        <taxon>Magnoliopsida</taxon>
        <taxon>eudicotyledons</taxon>
        <taxon>Gunneridae</taxon>
        <taxon>Pentapetalae</taxon>
        <taxon>asterids</taxon>
        <taxon>campanulids</taxon>
        <taxon>Asterales</taxon>
        <taxon>Asteraceae</taxon>
        <taxon>Asteroideae</taxon>
        <taxon>Anthemideae</taxon>
        <taxon>Anthemidinae</taxon>
        <taxon>Tanacetum</taxon>
    </lineage>
</organism>
<accession>A0A699IX75</accession>
<dbReference type="EMBL" id="BKCJ010343982">
    <property type="protein sequence ID" value="GEZ93280.1"/>
    <property type="molecule type" value="Genomic_DNA"/>
</dbReference>
<reference evidence="2" key="1">
    <citation type="journal article" date="2019" name="Sci. Rep.">
        <title>Draft genome of Tanacetum cinerariifolium, the natural source of mosquito coil.</title>
        <authorList>
            <person name="Yamashiro T."/>
            <person name="Shiraishi A."/>
            <person name="Satake H."/>
            <person name="Nakayama K."/>
        </authorList>
    </citation>
    <scope>NUCLEOTIDE SEQUENCE</scope>
</reference>
<feature type="region of interest" description="Disordered" evidence="1">
    <location>
        <begin position="64"/>
        <end position="108"/>
    </location>
</feature>
<name>A0A699IX75_TANCI</name>
<sequence>MKKVMVRLMEHLWVCDGTQLGLLILHLVELDRTLDNGEIKITATIDGKVKDVIEASVIRHLKLEDSEEARSSKREAEEEIEHEGSKKQKTSEASGSAQEQLHEEEKELSQEDLQHLMIIVLEQEMNVEALQTKYPIIDWEIYTEDTKKY</sequence>
<feature type="compositionally biased region" description="Basic and acidic residues" evidence="1">
    <location>
        <begin position="64"/>
        <end position="90"/>
    </location>
</feature>
<evidence type="ECO:0000313" key="2">
    <source>
        <dbReference type="EMBL" id="GEZ93280.1"/>
    </source>
</evidence>
<proteinExistence type="predicted"/>
<dbReference type="AlphaFoldDB" id="A0A699IX75"/>